<dbReference type="InterPro" id="IPR010281">
    <property type="entry name" value="DUF885"/>
</dbReference>
<dbReference type="PANTHER" id="PTHR33361:SF2">
    <property type="entry name" value="DUF885 DOMAIN-CONTAINING PROTEIN"/>
    <property type="match status" value="1"/>
</dbReference>
<dbReference type="Proteomes" id="UP000267268">
    <property type="component" value="Chromosome 1"/>
</dbReference>
<protein>
    <submittedName>
        <fullName evidence="1">DUF885 domain-containing protein</fullName>
    </submittedName>
</protein>
<dbReference type="RefSeq" id="WP_126610845.1">
    <property type="nucleotide sequence ID" value="NZ_CP034562.1"/>
</dbReference>
<dbReference type="AlphaFoldDB" id="A0A3S9NYE7"/>
<proteinExistence type="predicted"/>
<dbReference type="KEGG" id="fll:EI427_01205"/>
<organism evidence="1 2">
    <name type="scientific">Flammeovirga pectinis</name>
    <dbReference type="NCBI Taxonomy" id="2494373"/>
    <lineage>
        <taxon>Bacteria</taxon>
        <taxon>Pseudomonadati</taxon>
        <taxon>Bacteroidota</taxon>
        <taxon>Cytophagia</taxon>
        <taxon>Cytophagales</taxon>
        <taxon>Flammeovirgaceae</taxon>
        <taxon>Flammeovirga</taxon>
    </lineage>
</organism>
<dbReference type="EMBL" id="CP034562">
    <property type="protein sequence ID" value="AZQ60876.1"/>
    <property type="molecule type" value="Genomic_DNA"/>
</dbReference>
<dbReference type="PANTHER" id="PTHR33361">
    <property type="entry name" value="GLR0591 PROTEIN"/>
    <property type="match status" value="1"/>
</dbReference>
<accession>A0A3S9NYE7</accession>
<name>A0A3S9NYE7_9BACT</name>
<sequence length="430" mass="50917">MKNLLITIIGFLILSCTPQKTDEWTNFKSKFIKEYDSLNISPLQLSYQQNIASIKSEDSVLLQYDFFINIKEQLSTIDVRNISTKEKLNYDLIRYETDLNLERLRLEKQWKTIATDSISTKGLSTLKNGKEWYTYFLKKWVDKEATPDKIYAFGLKEIDRVKRNMKSIQIQSGMDSSTFQEYIHLPQFYYTDVDSIQLAFERLKIEIDTTAPLYFPDVNKITNLIIKQGTIKRMAIAPAYYMDNQQTFYYNYFDAPYNKRQIAWIYLHEGIPGHHYQIDLEKKTDRTALQNKFEYYGFIEGYAAYVEELGVTLGAYKTIYDELGKWEWDLIRSVRVSMDVGLNYYNWTDEEALLFWQKYIVDQDQIAQREIARMKRWPAQVVTYKYGGGKILEWKEKAAKKDGFSLIKFHEKILQFGNTPFSVLENYIDL</sequence>
<gene>
    <name evidence="1" type="ORF">EI427_01205</name>
</gene>
<reference evidence="1 2" key="1">
    <citation type="submission" date="2018-12" db="EMBL/GenBank/DDBJ databases">
        <title>Flammeovirga pectinis sp. nov., isolated from the gut of the Korean scallop, Patinopecten yessoensis.</title>
        <authorList>
            <person name="Bae J.-W."/>
            <person name="Jeong Y.-S."/>
            <person name="Kang W."/>
        </authorList>
    </citation>
    <scope>NUCLEOTIDE SEQUENCE [LARGE SCALE GENOMIC DNA]</scope>
    <source>
        <strain evidence="1 2">L12M1</strain>
    </source>
</reference>
<evidence type="ECO:0000313" key="1">
    <source>
        <dbReference type="EMBL" id="AZQ60876.1"/>
    </source>
</evidence>
<dbReference type="PROSITE" id="PS51257">
    <property type="entry name" value="PROKAR_LIPOPROTEIN"/>
    <property type="match status" value="1"/>
</dbReference>
<keyword evidence="2" id="KW-1185">Reference proteome</keyword>
<dbReference type="OrthoDB" id="9760040at2"/>
<dbReference type="Pfam" id="PF05960">
    <property type="entry name" value="DUF885"/>
    <property type="match status" value="1"/>
</dbReference>
<evidence type="ECO:0000313" key="2">
    <source>
        <dbReference type="Proteomes" id="UP000267268"/>
    </source>
</evidence>